<dbReference type="GO" id="GO:0000428">
    <property type="term" value="C:DNA-directed RNA polymerase complex"/>
    <property type="evidence" value="ECO:0007669"/>
    <property type="project" value="UniProtKB-KW"/>
</dbReference>
<dbReference type="Pfam" id="PF23477">
    <property type="entry name" value="zf_Tbcl_2"/>
    <property type="match status" value="1"/>
</dbReference>
<name>A0A8A3S3A0_9EURY</name>
<keyword evidence="3" id="KW-1185">Reference proteome</keyword>
<gene>
    <name evidence="2" type="ORF">RJ40_02200</name>
</gene>
<protein>
    <submittedName>
        <fullName evidence="2">DNA-directed RNA polymerase</fullName>
    </submittedName>
</protein>
<sequence>MSNRMNGRDNFGGRRDFGPREMHKTVCSDCGKECEVPFKPTDGRPVYCNDCFPKHRKPRY</sequence>
<dbReference type="Proteomes" id="UP001042704">
    <property type="component" value="Chromosome"/>
</dbReference>
<dbReference type="InterPro" id="IPR026363">
    <property type="entry name" value="CxxC-x17-CxxC_dom"/>
</dbReference>
<dbReference type="AlphaFoldDB" id="A0A8A3S3A0"/>
<proteinExistence type="predicted"/>
<evidence type="ECO:0000313" key="3">
    <source>
        <dbReference type="Proteomes" id="UP001042704"/>
    </source>
</evidence>
<accession>A0A8A3S3A0</accession>
<keyword evidence="2" id="KW-0240">DNA-directed RNA polymerase</keyword>
<evidence type="ECO:0000313" key="2">
    <source>
        <dbReference type="EMBL" id="QSZ66393.1"/>
    </source>
</evidence>
<evidence type="ECO:0000259" key="1">
    <source>
        <dbReference type="Pfam" id="PF23477"/>
    </source>
</evidence>
<dbReference type="KEGG" id="maqe:RJ40_02200"/>
<dbReference type="NCBIfam" id="TIGR04272">
    <property type="entry name" value="cxxc_cxxc_Mbark"/>
    <property type="match status" value="1"/>
</dbReference>
<keyword evidence="2" id="KW-0804">Transcription</keyword>
<reference evidence="2" key="1">
    <citation type="journal article" date="2001" name="Int. J. Syst. Evol. Microbiol.">
        <title>Methanofollis aquaemaris sp. nov., a methanogen isolated from an aquaculture fish pond.</title>
        <authorList>
            <person name="Lai M.C."/>
            <person name="Chen S.C."/>
        </authorList>
    </citation>
    <scope>NUCLEOTIDE SEQUENCE</scope>
    <source>
        <strain evidence="2">N2F9704</strain>
    </source>
</reference>
<organism evidence="2 3">
    <name type="scientific">Methanofollis aquaemaris</name>
    <dbReference type="NCBI Taxonomy" id="126734"/>
    <lineage>
        <taxon>Archaea</taxon>
        <taxon>Methanobacteriati</taxon>
        <taxon>Methanobacteriota</taxon>
        <taxon>Stenosarchaea group</taxon>
        <taxon>Methanomicrobia</taxon>
        <taxon>Methanomicrobiales</taxon>
        <taxon>Methanomicrobiaceae</taxon>
        <taxon>Methanofollis</taxon>
    </lineage>
</organism>
<reference evidence="2" key="2">
    <citation type="submission" date="2019-02" db="EMBL/GenBank/DDBJ databases">
        <authorList>
            <person name="Chen S.-C."/>
            <person name="Chien H.-H."/>
            <person name="Lai M.-C."/>
        </authorList>
    </citation>
    <scope>NUCLEOTIDE SEQUENCE</scope>
    <source>
        <strain evidence="2">N2F9704</strain>
    </source>
</reference>
<feature type="domain" description="CxxC-x17-CxxC" evidence="1">
    <location>
        <begin position="20"/>
        <end position="56"/>
    </location>
</feature>
<dbReference type="EMBL" id="CP036172">
    <property type="protein sequence ID" value="QSZ66393.1"/>
    <property type="molecule type" value="Genomic_DNA"/>
</dbReference>